<evidence type="ECO:0000256" key="10">
    <source>
        <dbReference type="ARBA" id="ARBA00053072"/>
    </source>
</evidence>
<dbReference type="GO" id="GO:0003723">
    <property type="term" value="F:RNA binding"/>
    <property type="evidence" value="ECO:0007669"/>
    <property type="project" value="InterPro"/>
</dbReference>
<comment type="catalytic activity">
    <reaction evidence="9">
        <text>a uridine in tRNA = a pseudouridine in tRNA</text>
        <dbReference type="Rhea" id="RHEA:54572"/>
        <dbReference type="Rhea" id="RHEA-COMP:13339"/>
        <dbReference type="Rhea" id="RHEA-COMP:13934"/>
        <dbReference type="ChEBI" id="CHEBI:65314"/>
        <dbReference type="ChEBI" id="CHEBI:65315"/>
    </reaction>
</comment>
<evidence type="ECO:0000256" key="9">
    <source>
        <dbReference type="ARBA" id="ARBA00036943"/>
    </source>
</evidence>
<dbReference type="Gene3D" id="3.30.70.660">
    <property type="entry name" value="Pseudouridine synthase I, catalytic domain, C-terminal subdomain"/>
    <property type="match status" value="1"/>
</dbReference>
<evidence type="ECO:0000256" key="16">
    <source>
        <dbReference type="SAM" id="MobiDB-lite"/>
    </source>
</evidence>
<feature type="binding site" evidence="15">
    <location>
        <position position="189"/>
    </location>
    <ligand>
        <name>substrate</name>
    </ligand>
</feature>
<feature type="domain" description="Pseudouridine synthase I TruA alpha/beta" evidence="17">
    <location>
        <begin position="349"/>
        <end position="454"/>
    </location>
</feature>
<dbReference type="FunFam" id="3.30.70.660:FF:000002">
    <property type="entry name" value="tRNA pseudouridine synthase"/>
    <property type="match status" value="1"/>
</dbReference>
<dbReference type="AlphaFoldDB" id="A0A1L9STW5"/>
<feature type="region of interest" description="Disordered" evidence="16">
    <location>
        <begin position="265"/>
        <end position="312"/>
    </location>
</feature>
<name>A0A1L9STW5_9EURO</name>
<keyword evidence="19" id="KW-1185">Reference proteome</keyword>
<feature type="region of interest" description="Disordered" evidence="16">
    <location>
        <begin position="527"/>
        <end position="586"/>
    </location>
</feature>
<sequence>MDASGEQGGAGDKRKRRDMGRSEWSRQQTDKRGQNEQLENTKRQKREKGEFVTPIYATHFPQEDIDSEKRRPKKKVAVLLGYSGTGYHGMQMSTTEKTIEGELFAAFVAADAISKANAADPKKSSFVRCARTDKGVHAAGNIVSLKMIVEDPDLVQKINEKLSPQIRVWGIELANKSFSCYQMCDSRIYEYLIPTHCFIPPHPSTHLGRALVKMAEKEGDLDAYKARQEEVASFWDETDENYVKPILEQLPEDIRDLVEKALHIGTDDTRASSEEREEKRAPADQEETQESPAASLQATEAGPDASGEEAIDPKRLQVIQTVKQIKAAYLKAKKAYRIPPARLQRVQAALDKYLGTKRFWNYTIQKTYTDPSAKRLIKSFNANPTPIIINGTEWLSMKVHGQSFMMHQIRKMVAMVALVVRCGCDPERIDETYGPTRIAIPKAPGLGLLLERPVFTNYSRKAVESGKNPIDFDKYDKEISEFKQREIYDRIFREEEESNAFNLFFNHIDHFPGEEFLYITSGGVKAAKPVGEPSTAPVPAGETAKQDEGSATLKKTEQQEESNVLASVEVDGEEDTDLPKTGEEEG</sequence>
<dbReference type="InterPro" id="IPR020103">
    <property type="entry name" value="PsdUridine_synth_cat_dom_sf"/>
</dbReference>
<dbReference type="SUPFAM" id="SSF55120">
    <property type="entry name" value="Pseudouridine synthase"/>
    <property type="match status" value="1"/>
</dbReference>
<dbReference type="EMBL" id="KV878336">
    <property type="protein sequence ID" value="OJJ50523.1"/>
    <property type="molecule type" value="Genomic_DNA"/>
</dbReference>
<evidence type="ECO:0000256" key="1">
    <source>
        <dbReference type="ARBA" id="ARBA00001166"/>
    </source>
</evidence>
<comment type="subcellular location">
    <subcellularLocation>
        <location evidence="3">Nucleus</location>
    </subcellularLocation>
</comment>
<organism evidence="18 19">
    <name type="scientific">Penicilliopsis zonata CBS 506.65</name>
    <dbReference type="NCBI Taxonomy" id="1073090"/>
    <lineage>
        <taxon>Eukaryota</taxon>
        <taxon>Fungi</taxon>
        <taxon>Dikarya</taxon>
        <taxon>Ascomycota</taxon>
        <taxon>Pezizomycotina</taxon>
        <taxon>Eurotiomycetes</taxon>
        <taxon>Eurotiomycetidae</taxon>
        <taxon>Eurotiales</taxon>
        <taxon>Aspergillaceae</taxon>
        <taxon>Penicilliopsis</taxon>
    </lineage>
</organism>
<dbReference type="GO" id="GO:0031120">
    <property type="term" value="P:snRNA pseudouridine synthesis"/>
    <property type="evidence" value="ECO:0007669"/>
    <property type="project" value="UniProtKB-ARBA"/>
</dbReference>
<feature type="compositionally biased region" description="Basic and acidic residues" evidence="16">
    <location>
        <begin position="265"/>
        <end position="283"/>
    </location>
</feature>
<evidence type="ECO:0000259" key="17">
    <source>
        <dbReference type="Pfam" id="PF01416"/>
    </source>
</evidence>
<protein>
    <recommendedName>
        <fullName evidence="11">tRNA pseudouridine synthase 1</fullName>
    </recommendedName>
    <alternativeName>
        <fullName evidence="12">tRNA pseudouridylate synthase 1</fullName>
    </alternativeName>
    <alternativeName>
        <fullName evidence="13">tRNA-uridine isomerase 1</fullName>
    </alternativeName>
</protein>
<evidence type="ECO:0000256" key="4">
    <source>
        <dbReference type="ARBA" id="ARBA00009375"/>
    </source>
</evidence>
<keyword evidence="5" id="KW-0507">mRNA processing</keyword>
<dbReference type="InterPro" id="IPR001406">
    <property type="entry name" value="PsdUridine_synth_TruA"/>
</dbReference>
<dbReference type="GeneID" id="34614179"/>
<feature type="compositionally biased region" description="Gly residues" evidence="16">
    <location>
        <begin position="1"/>
        <end position="10"/>
    </location>
</feature>
<keyword evidence="8" id="KW-0539">Nucleus</keyword>
<evidence type="ECO:0000256" key="2">
    <source>
        <dbReference type="ARBA" id="ARBA00001832"/>
    </source>
</evidence>
<dbReference type="InterPro" id="IPR020095">
    <property type="entry name" value="PsdUridine_synth_TruA_C"/>
</dbReference>
<dbReference type="RefSeq" id="XP_022585033.1">
    <property type="nucleotide sequence ID" value="XM_022727715.1"/>
</dbReference>
<evidence type="ECO:0000256" key="8">
    <source>
        <dbReference type="ARBA" id="ARBA00023242"/>
    </source>
</evidence>
<evidence type="ECO:0000256" key="13">
    <source>
        <dbReference type="ARBA" id="ARBA00080858"/>
    </source>
</evidence>
<evidence type="ECO:0000256" key="3">
    <source>
        <dbReference type="ARBA" id="ARBA00004123"/>
    </source>
</evidence>
<gene>
    <name evidence="18" type="ORF">ASPZODRAFT_21083</name>
</gene>
<dbReference type="FunFam" id="3.30.70.580:FF:000002">
    <property type="entry name" value="tRNA pseudouridine synthase"/>
    <property type="match status" value="1"/>
</dbReference>
<comment type="catalytic activity">
    <reaction evidence="2">
        <text>uridine in snRNA = pseudouridine in snRNA</text>
        <dbReference type="Rhea" id="RHEA:51124"/>
        <dbReference type="Rhea" id="RHEA-COMP:12891"/>
        <dbReference type="Rhea" id="RHEA-COMP:12892"/>
        <dbReference type="ChEBI" id="CHEBI:65314"/>
        <dbReference type="ChEBI" id="CHEBI:65315"/>
    </reaction>
</comment>
<evidence type="ECO:0000256" key="12">
    <source>
        <dbReference type="ARBA" id="ARBA00079072"/>
    </source>
</evidence>
<dbReference type="Gene3D" id="3.30.70.580">
    <property type="entry name" value="Pseudouridine synthase I, catalytic domain, N-terminal subdomain"/>
    <property type="match status" value="1"/>
</dbReference>
<dbReference type="GO" id="GO:1990481">
    <property type="term" value="P:mRNA pseudouridine synthesis"/>
    <property type="evidence" value="ECO:0007669"/>
    <property type="project" value="TreeGrafter"/>
</dbReference>
<dbReference type="VEuPathDB" id="FungiDB:ASPZODRAFT_21083"/>
<feature type="compositionally biased region" description="Basic and acidic residues" evidence="16">
    <location>
        <begin position="577"/>
        <end position="586"/>
    </location>
</feature>
<evidence type="ECO:0000256" key="5">
    <source>
        <dbReference type="ARBA" id="ARBA00022664"/>
    </source>
</evidence>
<dbReference type="PANTHER" id="PTHR11142">
    <property type="entry name" value="PSEUDOURIDYLATE SYNTHASE"/>
    <property type="match status" value="1"/>
</dbReference>
<comment type="function">
    <text evidence="10">Formation of pseudouridine at positions 27 and 28 in the anticodon stem and loop of transfer RNAs; at positions 34 and 36 of intron-containing precursor tRNA(Ile) and at position 35 in the intron-containing tRNA(Tyr). Catalyzes pseudouridylation at position 44 in U2 snRNA. Also catalyzes pseudouridylation of mRNAs.</text>
</comment>
<dbReference type="GO" id="GO:0031119">
    <property type="term" value="P:tRNA pseudouridine synthesis"/>
    <property type="evidence" value="ECO:0007669"/>
    <property type="project" value="EnsemblFungi"/>
</dbReference>
<evidence type="ECO:0000256" key="11">
    <source>
        <dbReference type="ARBA" id="ARBA00073968"/>
    </source>
</evidence>
<evidence type="ECO:0000256" key="7">
    <source>
        <dbReference type="ARBA" id="ARBA00023235"/>
    </source>
</evidence>
<accession>A0A1L9STW5</accession>
<keyword evidence="6" id="KW-0819">tRNA processing</keyword>
<feature type="compositionally biased region" description="Basic and acidic residues" evidence="16">
    <location>
        <begin position="544"/>
        <end position="558"/>
    </location>
</feature>
<dbReference type="GO" id="GO:0006397">
    <property type="term" value="P:mRNA processing"/>
    <property type="evidence" value="ECO:0007669"/>
    <property type="project" value="UniProtKB-KW"/>
</dbReference>
<dbReference type="OrthoDB" id="10256309at2759"/>
<evidence type="ECO:0000256" key="6">
    <source>
        <dbReference type="ARBA" id="ARBA00022694"/>
    </source>
</evidence>
<dbReference type="InterPro" id="IPR020094">
    <property type="entry name" value="TruA/RsuA/RluB/E/F_N"/>
</dbReference>
<feature type="compositionally biased region" description="Basic and acidic residues" evidence="16">
    <location>
        <begin position="19"/>
        <end position="50"/>
    </location>
</feature>
<dbReference type="NCBIfam" id="TIGR00071">
    <property type="entry name" value="hisT_truA"/>
    <property type="match status" value="1"/>
</dbReference>
<reference evidence="19" key="1">
    <citation type="journal article" date="2017" name="Genome Biol.">
        <title>Comparative genomics reveals high biological diversity and specific adaptations in the industrially and medically important fungal genus Aspergillus.</title>
        <authorList>
            <person name="de Vries R.P."/>
            <person name="Riley R."/>
            <person name="Wiebenga A."/>
            <person name="Aguilar-Osorio G."/>
            <person name="Amillis S."/>
            <person name="Uchima C.A."/>
            <person name="Anderluh G."/>
            <person name="Asadollahi M."/>
            <person name="Askin M."/>
            <person name="Barry K."/>
            <person name="Battaglia E."/>
            <person name="Bayram O."/>
            <person name="Benocci T."/>
            <person name="Braus-Stromeyer S.A."/>
            <person name="Caldana C."/>
            <person name="Canovas D."/>
            <person name="Cerqueira G.C."/>
            <person name="Chen F."/>
            <person name="Chen W."/>
            <person name="Choi C."/>
            <person name="Clum A."/>
            <person name="Dos Santos R.A."/>
            <person name="Damasio A.R."/>
            <person name="Diallinas G."/>
            <person name="Emri T."/>
            <person name="Fekete E."/>
            <person name="Flipphi M."/>
            <person name="Freyberg S."/>
            <person name="Gallo A."/>
            <person name="Gournas C."/>
            <person name="Habgood R."/>
            <person name="Hainaut M."/>
            <person name="Harispe M.L."/>
            <person name="Henrissat B."/>
            <person name="Hilden K.S."/>
            <person name="Hope R."/>
            <person name="Hossain A."/>
            <person name="Karabika E."/>
            <person name="Karaffa L."/>
            <person name="Karanyi Z."/>
            <person name="Krasevec N."/>
            <person name="Kuo A."/>
            <person name="Kusch H."/>
            <person name="LaButti K."/>
            <person name="Lagendijk E.L."/>
            <person name="Lapidus A."/>
            <person name="Levasseur A."/>
            <person name="Lindquist E."/>
            <person name="Lipzen A."/>
            <person name="Logrieco A.F."/>
            <person name="MacCabe A."/>
            <person name="Maekelae M.R."/>
            <person name="Malavazi I."/>
            <person name="Melin P."/>
            <person name="Meyer V."/>
            <person name="Mielnichuk N."/>
            <person name="Miskei M."/>
            <person name="Molnar A.P."/>
            <person name="Mule G."/>
            <person name="Ngan C.Y."/>
            <person name="Orejas M."/>
            <person name="Orosz E."/>
            <person name="Ouedraogo J.P."/>
            <person name="Overkamp K.M."/>
            <person name="Park H.-S."/>
            <person name="Perrone G."/>
            <person name="Piumi F."/>
            <person name="Punt P.J."/>
            <person name="Ram A.F."/>
            <person name="Ramon A."/>
            <person name="Rauscher S."/>
            <person name="Record E."/>
            <person name="Riano-Pachon D.M."/>
            <person name="Robert V."/>
            <person name="Roehrig J."/>
            <person name="Ruller R."/>
            <person name="Salamov A."/>
            <person name="Salih N.S."/>
            <person name="Samson R.A."/>
            <person name="Sandor E."/>
            <person name="Sanguinetti M."/>
            <person name="Schuetze T."/>
            <person name="Sepcic K."/>
            <person name="Shelest E."/>
            <person name="Sherlock G."/>
            <person name="Sophianopoulou V."/>
            <person name="Squina F.M."/>
            <person name="Sun H."/>
            <person name="Susca A."/>
            <person name="Todd R.B."/>
            <person name="Tsang A."/>
            <person name="Unkles S.E."/>
            <person name="van de Wiele N."/>
            <person name="van Rossen-Uffink D."/>
            <person name="Oliveira J.V."/>
            <person name="Vesth T.C."/>
            <person name="Visser J."/>
            <person name="Yu J.-H."/>
            <person name="Zhou M."/>
            <person name="Andersen M.R."/>
            <person name="Archer D.B."/>
            <person name="Baker S.E."/>
            <person name="Benoit I."/>
            <person name="Brakhage A.A."/>
            <person name="Braus G.H."/>
            <person name="Fischer R."/>
            <person name="Frisvad J.C."/>
            <person name="Goldman G.H."/>
            <person name="Houbraken J."/>
            <person name="Oakley B."/>
            <person name="Pocsi I."/>
            <person name="Scazzocchio C."/>
            <person name="Seiboth B."/>
            <person name="vanKuyk P.A."/>
            <person name="Wortman J."/>
            <person name="Dyer P.S."/>
            <person name="Grigoriev I.V."/>
        </authorList>
    </citation>
    <scope>NUCLEOTIDE SEQUENCE [LARGE SCALE GENOMIC DNA]</scope>
    <source>
        <strain evidence="19">CBS 506.65</strain>
    </source>
</reference>
<dbReference type="InterPro" id="IPR041708">
    <property type="entry name" value="PUS1/PUS2-like"/>
</dbReference>
<evidence type="ECO:0000313" key="18">
    <source>
        <dbReference type="EMBL" id="OJJ50523.1"/>
    </source>
</evidence>
<proteinExistence type="inferred from homology"/>
<dbReference type="Proteomes" id="UP000184188">
    <property type="component" value="Unassembled WGS sequence"/>
</dbReference>
<dbReference type="PANTHER" id="PTHR11142:SF4">
    <property type="entry name" value="PSEUDOURIDYLATE SYNTHASE 1 HOMOLOG"/>
    <property type="match status" value="1"/>
</dbReference>
<dbReference type="Pfam" id="PF01416">
    <property type="entry name" value="PseudoU_synth_1"/>
    <property type="match status" value="1"/>
</dbReference>
<dbReference type="InterPro" id="IPR020097">
    <property type="entry name" value="PsdUridine_synth_TruA_a/b_dom"/>
</dbReference>
<feature type="active site" description="Nucleophile" evidence="14">
    <location>
        <position position="133"/>
    </location>
</feature>
<feature type="region of interest" description="Disordered" evidence="16">
    <location>
        <begin position="1"/>
        <end position="50"/>
    </location>
</feature>
<evidence type="ECO:0000256" key="15">
    <source>
        <dbReference type="PIRSR" id="PIRSR641708-2"/>
    </source>
</evidence>
<dbReference type="CDD" id="cd02568">
    <property type="entry name" value="PseudoU_synth_PUS1_PUS2"/>
    <property type="match status" value="1"/>
</dbReference>
<evidence type="ECO:0000313" key="19">
    <source>
        <dbReference type="Proteomes" id="UP000184188"/>
    </source>
</evidence>
<evidence type="ECO:0000256" key="14">
    <source>
        <dbReference type="PIRSR" id="PIRSR641708-1"/>
    </source>
</evidence>
<keyword evidence="7" id="KW-0413">Isomerase</keyword>
<dbReference type="GO" id="GO:0005634">
    <property type="term" value="C:nucleus"/>
    <property type="evidence" value="ECO:0007669"/>
    <property type="project" value="UniProtKB-SubCell"/>
</dbReference>
<comment type="catalytic activity">
    <reaction evidence="1">
        <text>a uridine in mRNA = a pseudouridine in mRNA</text>
        <dbReference type="Rhea" id="RHEA:56644"/>
        <dbReference type="Rhea" id="RHEA-COMP:14658"/>
        <dbReference type="Rhea" id="RHEA-COMP:14659"/>
        <dbReference type="ChEBI" id="CHEBI:65314"/>
        <dbReference type="ChEBI" id="CHEBI:65315"/>
    </reaction>
</comment>
<dbReference type="STRING" id="1073090.A0A1L9STW5"/>
<comment type="similarity">
    <text evidence="4">Belongs to the tRNA pseudouridine synthase TruA family.</text>
</comment>
<dbReference type="GO" id="GO:0009982">
    <property type="term" value="F:pseudouridine synthase activity"/>
    <property type="evidence" value="ECO:0007669"/>
    <property type="project" value="EnsemblFungi"/>
</dbReference>